<sequence length="54" mass="6014">MLDMNVTGLTLRDVSITYTTTQGKEEARASVMMVPEADQVKTSICPGVSMRTYW</sequence>
<name>A0A0E9RC25_ANGAN</name>
<organism evidence="1">
    <name type="scientific">Anguilla anguilla</name>
    <name type="common">European freshwater eel</name>
    <name type="synonym">Muraena anguilla</name>
    <dbReference type="NCBI Taxonomy" id="7936"/>
    <lineage>
        <taxon>Eukaryota</taxon>
        <taxon>Metazoa</taxon>
        <taxon>Chordata</taxon>
        <taxon>Craniata</taxon>
        <taxon>Vertebrata</taxon>
        <taxon>Euteleostomi</taxon>
        <taxon>Actinopterygii</taxon>
        <taxon>Neopterygii</taxon>
        <taxon>Teleostei</taxon>
        <taxon>Anguilliformes</taxon>
        <taxon>Anguillidae</taxon>
        <taxon>Anguilla</taxon>
    </lineage>
</organism>
<dbReference type="EMBL" id="GBXM01082699">
    <property type="protein sequence ID" value="JAH25878.1"/>
    <property type="molecule type" value="Transcribed_RNA"/>
</dbReference>
<reference evidence="1" key="1">
    <citation type="submission" date="2014-11" db="EMBL/GenBank/DDBJ databases">
        <authorList>
            <person name="Amaro Gonzalez C."/>
        </authorList>
    </citation>
    <scope>NUCLEOTIDE SEQUENCE</scope>
</reference>
<dbReference type="AlphaFoldDB" id="A0A0E9RC25"/>
<accession>A0A0E9RC25</accession>
<evidence type="ECO:0000313" key="1">
    <source>
        <dbReference type="EMBL" id="JAH25878.1"/>
    </source>
</evidence>
<protein>
    <submittedName>
        <fullName evidence="1">Uncharacterized protein</fullName>
    </submittedName>
</protein>
<proteinExistence type="predicted"/>
<reference evidence="1" key="2">
    <citation type="journal article" date="2015" name="Fish Shellfish Immunol.">
        <title>Early steps in the European eel (Anguilla anguilla)-Vibrio vulnificus interaction in the gills: Role of the RtxA13 toxin.</title>
        <authorList>
            <person name="Callol A."/>
            <person name="Pajuelo D."/>
            <person name="Ebbesson L."/>
            <person name="Teles M."/>
            <person name="MacKenzie S."/>
            <person name="Amaro C."/>
        </authorList>
    </citation>
    <scope>NUCLEOTIDE SEQUENCE</scope>
</reference>